<feature type="region of interest" description="Disordered" evidence="2">
    <location>
        <begin position="143"/>
        <end position="163"/>
    </location>
</feature>
<accession>A0A7J7M793</accession>
<proteinExistence type="predicted"/>
<sequence length="196" mass="22208">MVKIIETPTLLTRERRQLKEDIEFMERKVEDIEKAMKRSNDKQLKIELECCEKVKAWLEGGKDVRLGEWKAAEAEILNTFQLLTAKPVVYLRFTMGKASGRKAAKKPMQNERLASLEDANSLVVNKMDAMMALILILNTKNPSVDGEEREGVRNNMESATRGRRRGLPMGAFMRESRNAGINPTIPTPLRVVGHGK</sequence>
<dbReference type="OrthoDB" id="424823at2759"/>
<keyword evidence="1" id="KW-0175">Coiled coil</keyword>
<evidence type="ECO:0000313" key="4">
    <source>
        <dbReference type="Proteomes" id="UP000541444"/>
    </source>
</evidence>
<reference evidence="3 4" key="1">
    <citation type="journal article" date="2020" name="IScience">
        <title>Genome Sequencing of the Endangered Kingdonia uniflora (Circaeasteraceae, Ranunculales) Reveals Potential Mechanisms of Evolutionary Specialization.</title>
        <authorList>
            <person name="Sun Y."/>
            <person name="Deng T."/>
            <person name="Zhang A."/>
            <person name="Moore M.J."/>
            <person name="Landis J.B."/>
            <person name="Lin N."/>
            <person name="Zhang H."/>
            <person name="Zhang X."/>
            <person name="Huang J."/>
            <person name="Zhang X."/>
            <person name="Sun H."/>
            <person name="Wang H."/>
        </authorList>
    </citation>
    <scope>NUCLEOTIDE SEQUENCE [LARGE SCALE GENOMIC DNA]</scope>
    <source>
        <strain evidence="3">TB1705</strain>
        <tissue evidence="3">Leaf</tissue>
    </source>
</reference>
<evidence type="ECO:0000313" key="3">
    <source>
        <dbReference type="EMBL" id="KAF6150644.1"/>
    </source>
</evidence>
<dbReference type="PANTHER" id="PTHR23305:SF11">
    <property type="entry name" value="OBG-LIKE ATPASE 1"/>
    <property type="match status" value="1"/>
</dbReference>
<organism evidence="3 4">
    <name type="scientific">Kingdonia uniflora</name>
    <dbReference type="NCBI Taxonomy" id="39325"/>
    <lineage>
        <taxon>Eukaryota</taxon>
        <taxon>Viridiplantae</taxon>
        <taxon>Streptophyta</taxon>
        <taxon>Embryophyta</taxon>
        <taxon>Tracheophyta</taxon>
        <taxon>Spermatophyta</taxon>
        <taxon>Magnoliopsida</taxon>
        <taxon>Ranunculales</taxon>
        <taxon>Circaeasteraceae</taxon>
        <taxon>Kingdonia</taxon>
    </lineage>
</organism>
<gene>
    <name evidence="3" type="ORF">GIB67_022256</name>
</gene>
<dbReference type="AlphaFoldDB" id="A0A7J7M793"/>
<dbReference type="PANTHER" id="PTHR23305">
    <property type="entry name" value="OBG GTPASE FAMILY"/>
    <property type="match status" value="1"/>
</dbReference>
<evidence type="ECO:0000256" key="1">
    <source>
        <dbReference type="SAM" id="Coils"/>
    </source>
</evidence>
<name>A0A7J7M793_9MAGN</name>
<evidence type="ECO:0000256" key="2">
    <source>
        <dbReference type="SAM" id="MobiDB-lite"/>
    </source>
</evidence>
<keyword evidence="4" id="KW-1185">Reference proteome</keyword>
<dbReference type="InterPro" id="IPR023192">
    <property type="entry name" value="TGS-like_dom_sf"/>
</dbReference>
<protein>
    <submittedName>
        <fullName evidence="3">Uncharacterized protein</fullName>
    </submittedName>
</protein>
<comment type="caution">
    <text evidence="3">The sequence shown here is derived from an EMBL/GenBank/DDBJ whole genome shotgun (WGS) entry which is preliminary data.</text>
</comment>
<dbReference type="GO" id="GO:0016887">
    <property type="term" value="F:ATP hydrolysis activity"/>
    <property type="evidence" value="ECO:0007669"/>
    <property type="project" value="TreeGrafter"/>
</dbReference>
<dbReference type="Gene3D" id="1.10.150.300">
    <property type="entry name" value="TGS-like domain"/>
    <property type="match status" value="1"/>
</dbReference>
<dbReference type="GO" id="GO:0005737">
    <property type="term" value="C:cytoplasm"/>
    <property type="evidence" value="ECO:0007669"/>
    <property type="project" value="TreeGrafter"/>
</dbReference>
<feature type="coiled-coil region" evidence="1">
    <location>
        <begin position="15"/>
        <end position="42"/>
    </location>
</feature>
<dbReference type="EMBL" id="JACGCM010001727">
    <property type="protein sequence ID" value="KAF6150644.1"/>
    <property type="molecule type" value="Genomic_DNA"/>
</dbReference>
<dbReference type="Proteomes" id="UP000541444">
    <property type="component" value="Unassembled WGS sequence"/>
</dbReference>